<proteinExistence type="predicted"/>
<evidence type="ECO:0000313" key="1">
    <source>
        <dbReference type="EMBL" id="GEQ86304.1"/>
    </source>
</evidence>
<dbReference type="SUPFAM" id="SSF52402">
    <property type="entry name" value="Adenine nucleotide alpha hydrolases-like"/>
    <property type="match status" value="1"/>
</dbReference>
<comment type="caution">
    <text evidence="1">The sequence shown here is derived from an EMBL/GenBank/DDBJ whole genome shotgun (WGS) entry which is preliminary data.</text>
</comment>
<protein>
    <recommendedName>
        <fullName evidence="3">Universal stress protein</fullName>
    </recommendedName>
</protein>
<evidence type="ECO:0008006" key="3">
    <source>
        <dbReference type="Google" id="ProtNLM"/>
    </source>
</evidence>
<keyword evidence="2" id="KW-1185">Reference proteome</keyword>
<reference evidence="1 2" key="1">
    <citation type="submission" date="2019-08" db="EMBL/GenBank/DDBJ databases">
        <title>Ulvibacter marinistellae sp. nov., isolated from a starfish, Patiria pectinifera.</title>
        <authorList>
            <person name="Kawano K."/>
            <person name="Ushijima N."/>
            <person name="Kihara M."/>
            <person name="Itoh H."/>
        </authorList>
    </citation>
    <scope>NUCLEOTIDE SEQUENCE [LARGE SCALE GENOMIC DNA]</scope>
    <source>
        <strain evidence="1 2">KK4</strain>
    </source>
</reference>
<dbReference type="OrthoDB" id="9788959at2"/>
<evidence type="ECO:0000313" key="2">
    <source>
        <dbReference type="Proteomes" id="UP000326994"/>
    </source>
</evidence>
<gene>
    <name evidence="1" type="ORF">ULMS_18120</name>
</gene>
<dbReference type="AlphaFoldDB" id="A0A5J4FYT1"/>
<name>A0A5J4FYT1_9FLAO</name>
<dbReference type="Proteomes" id="UP000326994">
    <property type="component" value="Unassembled WGS sequence"/>
</dbReference>
<dbReference type="EMBL" id="BKCF01000003">
    <property type="protein sequence ID" value="GEQ86304.1"/>
    <property type="molecule type" value="Genomic_DNA"/>
</dbReference>
<dbReference type="Gene3D" id="3.40.50.620">
    <property type="entry name" value="HUPs"/>
    <property type="match status" value="1"/>
</dbReference>
<accession>A0A5J4FYT1</accession>
<dbReference type="InterPro" id="IPR014729">
    <property type="entry name" value="Rossmann-like_a/b/a_fold"/>
</dbReference>
<organism evidence="1 2">
    <name type="scientific">Patiriisocius marinistellae</name>
    <dbReference type="NCBI Taxonomy" id="2494560"/>
    <lineage>
        <taxon>Bacteria</taxon>
        <taxon>Pseudomonadati</taxon>
        <taxon>Bacteroidota</taxon>
        <taxon>Flavobacteriia</taxon>
        <taxon>Flavobacteriales</taxon>
        <taxon>Flavobacteriaceae</taxon>
        <taxon>Patiriisocius</taxon>
    </lineage>
</organism>
<sequence>MKKILIPLDFKVNCYEAIDYAINFFKHEKCHFYFINCFKLDIDGLNAIHLLQADDDWFEKPKHQSEKNLGSIIKKFTINNRGKDHRFSAISKCNNLIEGVKSVIEEIDIDIVILAGKANNISTEKYSRNTKRIIENIRECPIMIIPSSAKIHENPEFVLVSNFEEELPKTELENWYELVKTARGLIRIVTLASRDKMTSLQKLHQNRVRFQIEMFSNTPIVVEYIETANELKDFANCHSDYVICLIDKKPDFWRICGITHSKITNLGPLQSTPLIALHR</sequence>
<dbReference type="RefSeq" id="WP_151894237.1">
    <property type="nucleotide sequence ID" value="NZ_BKCF01000003.1"/>
</dbReference>